<dbReference type="InterPro" id="IPR036291">
    <property type="entry name" value="NAD(P)-bd_dom_sf"/>
</dbReference>
<dbReference type="RefSeq" id="WP_021759157.1">
    <property type="nucleotide sequence ID" value="NC_022444.1"/>
</dbReference>
<dbReference type="GO" id="GO:0006571">
    <property type="term" value="P:tyrosine biosynthetic process"/>
    <property type="evidence" value="ECO:0007669"/>
    <property type="project" value="InterPro"/>
</dbReference>
<keyword evidence="4" id="KW-1185">Reference proteome</keyword>
<dbReference type="InterPro" id="IPR046826">
    <property type="entry name" value="PDH_N"/>
</dbReference>
<protein>
    <submittedName>
        <fullName evidence="3">Putative prephenate dehydrogenase</fullName>
    </submittedName>
</protein>
<keyword evidence="1" id="KW-0560">Oxidoreductase</keyword>
<dbReference type="InterPro" id="IPR008927">
    <property type="entry name" value="6-PGluconate_DH-like_C_sf"/>
</dbReference>
<feature type="domain" description="Prephenate/arogenate dehydrogenase" evidence="2">
    <location>
        <begin position="6"/>
        <end position="261"/>
    </location>
</feature>
<dbReference type="STRING" id="1121448.DGI_0596"/>
<dbReference type="EMBL" id="CP006585">
    <property type="protein sequence ID" value="AGW12504.1"/>
    <property type="molecule type" value="Genomic_DNA"/>
</dbReference>
<dbReference type="Gene3D" id="3.40.50.720">
    <property type="entry name" value="NAD(P)-binding Rossmann-like Domain"/>
    <property type="match status" value="1"/>
</dbReference>
<dbReference type="eggNOG" id="COG0287">
    <property type="taxonomic scope" value="Bacteria"/>
</dbReference>
<dbReference type="PATRIC" id="fig|1121448.10.peg.596"/>
<name>T2G8J7_MEGG1</name>
<sequence length="261" mass="28399">MNLPFRHLAVLGGHGQMGGLFVRRAEALGLAVQVYDQPLEAAALADRDAGLPQADLVLLAVPVTAMDAVLEAILPHLHPQTTLADVCSVKLGPMQAMLRAWNGPVVGTHPLFGPEPPEDARVALVQGDRPQDAEALARVTALFEAMGFACFRTTAEEHDRAMAAIQNLNFVTTVAYLAALSGDASLRPFLTPSFQRRLDASRKMLTQDATLFSTLFDANPYSMDLVRQYRNFLHVAAGGDMDLLIQHAQRWWEDASARSES</sequence>
<dbReference type="InterPro" id="IPR003099">
    <property type="entry name" value="Prephen_DH"/>
</dbReference>
<gene>
    <name evidence="3" type="ORF">DGI_0596</name>
</gene>
<dbReference type="GO" id="GO:0008977">
    <property type="term" value="F:prephenate dehydrogenase (NAD+) activity"/>
    <property type="evidence" value="ECO:0007669"/>
    <property type="project" value="InterPro"/>
</dbReference>
<dbReference type="HOGENOM" id="CLU_036672_1_1_7"/>
<dbReference type="Pfam" id="PF02153">
    <property type="entry name" value="PDH_N"/>
    <property type="match status" value="1"/>
</dbReference>
<dbReference type="SUPFAM" id="SSF48179">
    <property type="entry name" value="6-phosphogluconate dehydrogenase C-terminal domain-like"/>
    <property type="match status" value="1"/>
</dbReference>
<dbReference type="InterPro" id="IPR050812">
    <property type="entry name" value="Preph/Arog_dehydrog"/>
</dbReference>
<dbReference type="GO" id="GO:0070403">
    <property type="term" value="F:NAD+ binding"/>
    <property type="evidence" value="ECO:0007669"/>
    <property type="project" value="InterPro"/>
</dbReference>
<dbReference type="PROSITE" id="PS51176">
    <property type="entry name" value="PDH_ADH"/>
    <property type="match status" value="1"/>
</dbReference>
<reference evidence="3 4" key="1">
    <citation type="journal article" date="2013" name="J. Bacteriol.">
        <title>Roles of HynAB and Ech, the only two hydrogenases found in the model sulfate reducer Desulfovibrio gigas.</title>
        <authorList>
            <person name="Morais-Silva F.O."/>
            <person name="Santos C.I."/>
            <person name="Rodrigues R."/>
            <person name="Pereira I.A."/>
            <person name="Rodrigues-Pousada C."/>
        </authorList>
    </citation>
    <scope>NUCLEOTIDE SEQUENCE [LARGE SCALE GENOMIC DNA]</scope>
    <source>
        <strain evidence="4">ATCC 19364 / DSM 1382 / NCIMB 9332 / VKM B-1759</strain>
    </source>
</reference>
<proteinExistence type="predicted"/>
<dbReference type="PANTHER" id="PTHR21363">
    <property type="entry name" value="PREPHENATE DEHYDROGENASE"/>
    <property type="match status" value="1"/>
</dbReference>
<dbReference type="PANTHER" id="PTHR21363:SF0">
    <property type="entry name" value="PREPHENATE DEHYDROGENASE [NADP(+)]"/>
    <property type="match status" value="1"/>
</dbReference>
<reference evidence="4" key="2">
    <citation type="submission" date="2013-07" db="EMBL/GenBank/DDBJ databases">
        <authorList>
            <person name="Morais-Silva F.O."/>
            <person name="Rezende A.M."/>
            <person name="Pimentel C."/>
            <person name="Resende D.M."/>
            <person name="Santos C.I."/>
            <person name="Clemente C."/>
            <person name="de Oliveira L.M."/>
            <person name="da Silva S.M."/>
            <person name="Costa D.A."/>
            <person name="Varela-Raposo A."/>
            <person name="Horacio E.C.A."/>
            <person name="Matos M."/>
            <person name="Flores O."/>
            <person name="Ruiz J.C."/>
            <person name="Rodrigues-Pousada C."/>
        </authorList>
    </citation>
    <scope>NUCLEOTIDE SEQUENCE [LARGE SCALE GENOMIC DNA]</scope>
    <source>
        <strain evidence="4">ATCC 19364 / DSM 1382 / NCIMB 9332 / VKM B-1759</strain>
    </source>
</reference>
<dbReference type="SUPFAM" id="SSF51735">
    <property type="entry name" value="NAD(P)-binding Rossmann-fold domains"/>
    <property type="match status" value="1"/>
</dbReference>
<accession>T2G8J7</accession>
<evidence type="ECO:0000259" key="2">
    <source>
        <dbReference type="PROSITE" id="PS51176"/>
    </source>
</evidence>
<dbReference type="GO" id="GO:0004665">
    <property type="term" value="F:prephenate dehydrogenase (NADP+) activity"/>
    <property type="evidence" value="ECO:0007669"/>
    <property type="project" value="InterPro"/>
</dbReference>
<organism evidence="3 4">
    <name type="scientific">Megalodesulfovibrio gigas (strain ATCC 19364 / DSM 1382 / NCIMB 9332 / VKM B-1759)</name>
    <name type="common">Desulfovibrio gigas</name>
    <dbReference type="NCBI Taxonomy" id="1121448"/>
    <lineage>
        <taxon>Bacteria</taxon>
        <taxon>Pseudomonadati</taxon>
        <taxon>Thermodesulfobacteriota</taxon>
        <taxon>Desulfovibrionia</taxon>
        <taxon>Desulfovibrionales</taxon>
        <taxon>Desulfovibrionaceae</taxon>
        <taxon>Megalodesulfovibrio</taxon>
    </lineage>
</organism>
<dbReference type="KEGG" id="dgg:DGI_0596"/>
<evidence type="ECO:0000313" key="3">
    <source>
        <dbReference type="EMBL" id="AGW12504.1"/>
    </source>
</evidence>
<evidence type="ECO:0000313" key="4">
    <source>
        <dbReference type="Proteomes" id="UP000016587"/>
    </source>
</evidence>
<dbReference type="AlphaFoldDB" id="T2G8J7"/>
<dbReference type="Proteomes" id="UP000016587">
    <property type="component" value="Chromosome"/>
</dbReference>
<evidence type="ECO:0000256" key="1">
    <source>
        <dbReference type="ARBA" id="ARBA00023002"/>
    </source>
</evidence>